<dbReference type="Proteomes" id="UP000273270">
    <property type="component" value="Chromosome"/>
</dbReference>
<evidence type="ECO:0000313" key="2">
    <source>
        <dbReference type="EMBL" id="STD09294.1"/>
    </source>
</evidence>
<keyword evidence="4" id="KW-1185">Reference proteome</keyword>
<proteinExistence type="predicted"/>
<dbReference type="EMBL" id="CP033920">
    <property type="protein sequence ID" value="AZA47303.1"/>
    <property type="molecule type" value="Genomic_DNA"/>
</dbReference>
<dbReference type="EMBL" id="UFVQ01000003">
    <property type="protein sequence ID" value="STD09294.1"/>
    <property type="molecule type" value="Genomic_DNA"/>
</dbReference>
<organism evidence="2 3">
    <name type="scientific">Chryseobacterium carnipullorum</name>
    <dbReference type="NCBI Taxonomy" id="1124835"/>
    <lineage>
        <taxon>Bacteria</taxon>
        <taxon>Pseudomonadati</taxon>
        <taxon>Bacteroidota</taxon>
        <taxon>Flavobacteriia</taxon>
        <taxon>Flavobacteriales</taxon>
        <taxon>Weeksellaceae</taxon>
        <taxon>Chryseobacterium group</taxon>
        <taxon>Chryseobacterium</taxon>
    </lineage>
</organism>
<dbReference type="STRING" id="297244.SAMN05421639_103132"/>
<evidence type="ECO:0000313" key="1">
    <source>
        <dbReference type="EMBL" id="AZA47303.1"/>
    </source>
</evidence>
<dbReference type="RefSeq" id="WP_123877005.1">
    <property type="nucleotide sequence ID" value="NZ_CP033920.1"/>
</dbReference>
<evidence type="ECO:0000313" key="4">
    <source>
        <dbReference type="Proteomes" id="UP000273270"/>
    </source>
</evidence>
<accession>A0A376EIB2</accession>
<reference evidence="1" key="3">
    <citation type="submission" date="2018-11" db="EMBL/GenBank/DDBJ databases">
        <title>Proposal to divide the Flavobacteriaceae and reorganize its genera based on Amino Acid Identity values calculated from whole genome sequences.</title>
        <authorList>
            <person name="Nicholson A.C."/>
            <person name="Gulvik C.A."/>
            <person name="Whitney A.M."/>
            <person name="Humrighouse B.W."/>
            <person name="Bell M."/>
            <person name="Holmes B."/>
            <person name="Steigerwalt A."/>
            <person name="Villarma A."/>
            <person name="Sheth M."/>
            <person name="Batra D."/>
            <person name="Pryor J."/>
            <person name="Bernardet J.-F."/>
            <person name="Hugo C."/>
            <person name="Kampfer P."/>
            <person name="Newman J."/>
            <person name="Mcquiston J.R."/>
        </authorList>
    </citation>
    <scope>NUCLEOTIDE SEQUENCE [LARGE SCALE GENOMIC DNA]</scope>
    <source>
        <strain evidence="1">G0188</strain>
    </source>
</reference>
<dbReference type="Proteomes" id="UP000255224">
    <property type="component" value="Unassembled WGS sequence"/>
</dbReference>
<evidence type="ECO:0000313" key="3">
    <source>
        <dbReference type="Proteomes" id="UP000255224"/>
    </source>
</evidence>
<reference evidence="2 3" key="1">
    <citation type="submission" date="2018-06" db="EMBL/GenBank/DDBJ databases">
        <authorList>
            <consortium name="Pathogen Informatics"/>
            <person name="Doyle S."/>
        </authorList>
    </citation>
    <scope>NUCLEOTIDE SEQUENCE [LARGE SCALE GENOMIC DNA]</scope>
    <source>
        <strain evidence="2 3">NCTC13533</strain>
    </source>
</reference>
<dbReference type="OrthoDB" id="1251099at2"/>
<dbReference type="KEGG" id="ccau:EG346_03480"/>
<name>A0A376EIB2_CHRCU</name>
<reference evidence="4" key="2">
    <citation type="submission" date="2018-11" db="EMBL/GenBank/DDBJ databases">
        <title>Proposal to divide the Flavobacteriaceae and reorganize its genera based on Amino Acid Identity values calculated from whole genome sequences.</title>
        <authorList>
            <person name="Nicholson A.C."/>
            <person name="Gulvik C.A."/>
            <person name="Whitney A.M."/>
            <person name="Humrighouse B.W."/>
            <person name="Bell M."/>
            <person name="Holmes B."/>
            <person name="Steigerwalt A.G."/>
            <person name="Villarma A."/>
            <person name="Sheth M."/>
            <person name="Batra D."/>
            <person name="Pryor J."/>
            <person name="Bernardet J.-F."/>
            <person name="Hugo C."/>
            <person name="Kampfer P."/>
            <person name="Newman J."/>
            <person name="McQuiston J.R."/>
        </authorList>
    </citation>
    <scope>NUCLEOTIDE SEQUENCE [LARGE SCALE GENOMIC DNA]</scope>
    <source>
        <strain evidence="4">G0188</strain>
    </source>
</reference>
<protein>
    <submittedName>
        <fullName evidence="2">Uncharacterized protein</fullName>
    </submittedName>
</protein>
<accession>A0A3G6M208</accession>
<sequence>MIDQIIKKNIRLLSERYHHDILYYEGVITIKNEKNIIEIFSQIKDHVSITYNFEDEIEKVEIRDIEIYDLLIKIFRRKNLEKVNLSPGYPLNLADLEEEFGNLHRFEKELIALINTKTDYSFIGGNRVLTEFYKNILILRDDIGSSKSNVLNISNDKI</sequence>
<dbReference type="AlphaFoldDB" id="A0A376EIB2"/>
<gene>
    <name evidence="1" type="ORF">EG346_03480</name>
    <name evidence="2" type="ORF">NCTC13533_04565</name>
</gene>